<dbReference type="SUPFAM" id="SSF51261">
    <property type="entry name" value="Duplicated hybrid motif"/>
    <property type="match status" value="1"/>
</dbReference>
<accession>A0A2H0YU49</accession>
<evidence type="ECO:0000313" key="2">
    <source>
        <dbReference type="EMBL" id="PIS41273.1"/>
    </source>
</evidence>
<dbReference type="Gene3D" id="3.10.350.10">
    <property type="entry name" value="LysM domain"/>
    <property type="match status" value="2"/>
</dbReference>
<dbReference type="CDD" id="cd00118">
    <property type="entry name" value="LysM"/>
    <property type="match status" value="2"/>
</dbReference>
<dbReference type="Proteomes" id="UP000228711">
    <property type="component" value="Unassembled WGS sequence"/>
</dbReference>
<reference evidence="3" key="1">
    <citation type="submission" date="2017-09" db="EMBL/GenBank/DDBJ databases">
        <title>Depth-based differentiation of microbial function through sediment-hosted aquifers and enrichment of novel symbionts in the deep terrestrial subsurface.</title>
        <authorList>
            <person name="Probst A.J."/>
            <person name="Ladd B."/>
            <person name="Jarett J.K."/>
            <person name="Geller-Mcgrath D.E."/>
            <person name="Sieber C.M.K."/>
            <person name="Emerson J.B."/>
            <person name="Anantharaman K."/>
            <person name="Thomas B.C."/>
            <person name="Malmstrom R."/>
            <person name="Stieglmeier M."/>
            <person name="Klingl A."/>
            <person name="Woyke T."/>
            <person name="Ryan C.M."/>
            <person name="Banfield J.F."/>
        </authorList>
    </citation>
    <scope>NUCLEOTIDE SEQUENCE [LARGE SCALE GENOMIC DNA]</scope>
</reference>
<dbReference type="CDD" id="cd12797">
    <property type="entry name" value="M23_peptidase"/>
    <property type="match status" value="1"/>
</dbReference>
<dbReference type="Gene3D" id="2.70.70.10">
    <property type="entry name" value="Glucose Permease (Domain IIA)"/>
    <property type="match status" value="1"/>
</dbReference>
<dbReference type="InterPro" id="IPR050570">
    <property type="entry name" value="Cell_wall_metabolism_enzyme"/>
</dbReference>
<dbReference type="AlphaFoldDB" id="A0A2H0YU49"/>
<sequence>MNLFEGFKALGVFLKKGGLFVLKPFSFITKTLFNYGLVPLYQLYRKIKKIGHDIFVPLRQSFLYPFVGKHLAIIVLATVGSIVAVNNINLRVAEAQQIGTHSVASAINYNLNADIEETIEGVPPREERLFASIISPVQATPLPTMTIATQTRTGNIIAAGGAAGAIDKPQDVTSYTVQGGDTISTIAERFNISTQTVLWANSMSETDYIKPGQTLKIPPVSGIVHEVASGDTVASIAKKYGVSEDAILDYNKLADASLIEKGETLIVPGGKPPEPPKPVVTRSVASNPIYSGSVPASAPATSVRFMWPTPSHRINQYFRYGHTGLDIDGDFSSPIYASAAGVVSKVAYLNYGYGYHIIITHADGSQTLYGHASKIFVTQGQRVNQGQTIAMVGTTGRSTGTHLHFEIIIDGRKLNPLSYIR</sequence>
<name>A0A2H0YU49_9BACT</name>
<dbReference type="SMART" id="SM00257">
    <property type="entry name" value="LysM"/>
    <property type="match status" value="2"/>
</dbReference>
<dbReference type="Pfam" id="PF01476">
    <property type="entry name" value="LysM"/>
    <property type="match status" value="2"/>
</dbReference>
<gene>
    <name evidence="2" type="ORF">COT25_04005</name>
</gene>
<dbReference type="InterPro" id="IPR011055">
    <property type="entry name" value="Dup_hybrid_motif"/>
</dbReference>
<protein>
    <recommendedName>
        <fullName evidence="1">LysM domain-containing protein</fullName>
    </recommendedName>
</protein>
<dbReference type="PROSITE" id="PS51782">
    <property type="entry name" value="LYSM"/>
    <property type="match status" value="2"/>
</dbReference>
<dbReference type="Pfam" id="PF01551">
    <property type="entry name" value="Peptidase_M23"/>
    <property type="match status" value="1"/>
</dbReference>
<feature type="domain" description="LysM" evidence="1">
    <location>
        <begin position="223"/>
        <end position="267"/>
    </location>
</feature>
<evidence type="ECO:0000259" key="1">
    <source>
        <dbReference type="PROSITE" id="PS51782"/>
    </source>
</evidence>
<dbReference type="PANTHER" id="PTHR21666">
    <property type="entry name" value="PEPTIDASE-RELATED"/>
    <property type="match status" value="1"/>
</dbReference>
<organism evidence="2 3">
    <name type="scientific">Candidatus Kerfeldbacteria bacterium CG08_land_8_20_14_0_20_42_7</name>
    <dbReference type="NCBI Taxonomy" id="2014245"/>
    <lineage>
        <taxon>Bacteria</taxon>
        <taxon>Candidatus Kerfeldiibacteriota</taxon>
    </lineage>
</organism>
<dbReference type="InterPro" id="IPR036779">
    <property type="entry name" value="LysM_dom_sf"/>
</dbReference>
<comment type="caution">
    <text evidence="2">The sequence shown here is derived from an EMBL/GenBank/DDBJ whole genome shotgun (WGS) entry which is preliminary data.</text>
</comment>
<feature type="domain" description="LysM" evidence="1">
    <location>
        <begin position="173"/>
        <end position="217"/>
    </location>
</feature>
<proteinExistence type="predicted"/>
<evidence type="ECO:0000313" key="3">
    <source>
        <dbReference type="Proteomes" id="UP000228711"/>
    </source>
</evidence>
<dbReference type="EMBL" id="PEXV01000131">
    <property type="protein sequence ID" value="PIS41273.1"/>
    <property type="molecule type" value="Genomic_DNA"/>
</dbReference>
<dbReference type="PANTHER" id="PTHR21666:SF270">
    <property type="entry name" value="MUREIN HYDROLASE ACTIVATOR ENVC"/>
    <property type="match status" value="1"/>
</dbReference>
<dbReference type="GO" id="GO:0004222">
    <property type="term" value="F:metalloendopeptidase activity"/>
    <property type="evidence" value="ECO:0007669"/>
    <property type="project" value="TreeGrafter"/>
</dbReference>
<dbReference type="InterPro" id="IPR018392">
    <property type="entry name" value="LysM"/>
</dbReference>
<dbReference type="InterPro" id="IPR016047">
    <property type="entry name" value="M23ase_b-sheet_dom"/>
</dbReference>